<dbReference type="AlphaFoldDB" id="C3Y291"/>
<keyword evidence="2" id="KW-0597">Phosphoprotein</keyword>
<dbReference type="Gene3D" id="3.30.200.20">
    <property type="entry name" value="Phosphorylase Kinase, domain 1"/>
    <property type="match status" value="1"/>
</dbReference>
<keyword evidence="4" id="KW-0547">Nucleotide-binding</keyword>
<dbReference type="Pfam" id="PF00069">
    <property type="entry name" value="Pkinase"/>
    <property type="match status" value="1"/>
</dbReference>
<evidence type="ECO:0000256" key="4">
    <source>
        <dbReference type="ARBA" id="ARBA00022741"/>
    </source>
</evidence>
<evidence type="ECO:0000259" key="7">
    <source>
        <dbReference type="PROSITE" id="PS50011"/>
    </source>
</evidence>
<evidence type="ECO:0000313" key="9">
    <source>
        <dbReference type="EMBL" id="EEN65981.1"/>
    </source>
</evidence>
<dbReference type="EMBL" id="GG666480">
    <property type="protein sequence ID" value="EEN65981.1"/>
    <property type="molecule type" value="Genomic_DNA"/>
</dbReference>
<dbReference type="InParanoid" id="C3Y291"/>
<keyword evidence="3" id="KW-0808">Transferase</keyword>
<evidence type="ECO:0000259" key="8">
    <source>
        <dbReference type="PROSITE" id="PS51285"/>
    </source>
</evidence>
<dbReference type="SMART" id="SM00220">
    <property type="entry name" value="S_TKc"/>
    <property type="match status" value="1"/>
</dbReference>
<feature type="domain" description="Protein kinase" evidence="7">
    <location>
        <begin position="1"/>
        <end position="221"/>
    </location>
</feature>
<evidence type="ECO:0000256" key="1">
    <source>
        <dbReference type="ARBA" id="ARBA00022527"/>
    </source>
</evidence>
<evidence type="ECO:0000256" key="3">
    <source>
        <dbReference type="ARBA" id="ARBA00022679"/>
    </source>
</evidence>
<reference evidence="9" key="1">
    <citation type="journal article" date="2008" name="Nature">
        <title>The amphioxus genome and the evolution of the chordate karyotype.</title>
        <authorList>
            <consortium name="US DOE Joint Genome Institute (JGI-PGF)"/>
            <person name="Putnam N.H."/>
            <person name="Butts T."/>
            <person name="Ferrier D.E.K."/>
            <person name="Furlong R.F."/>
            <person name="Hellsten U."/>
            <person name="Kawashima T."/>
            <person name="Robinson-Rechavi M."/>
            <person name="Shoguchi E."/>
            <person name="Terry A."/>
            <person name="Yu J.-K."/>
            <person name="Benito-Gutierrez E.L."/>
            <person name="Dubchak I."/>
            <person name="Garcia-Fernandez J."/>
            <person name="Gibson-Brown J.J."/>
            <person name="Grigoriev I.V."/>
            <person name="Horton A.C."/>
            <person name="de Jong P.J."/>
            <person name="Jurka J."/>
            <person name="Kapitonov V.V."/>
            <person name="Kohara Y."/>
            <person name="Kuroki Y."/>
            <person name="Lindquist E."/>
            <person name="Lucas S."/>
            <person name="Osoegawa K."/>
            <person name="Pennacchio L.A."/>
            <person name="Salamov A.A."/>
            <person name="Satou Y."/>
            <person name="Sauka-Spengler T."/>
            <person name="Schmutz J."/>
            <person name="Shin-I T."/>
            <person name="Toyoda A."/>
            <person name="Bronner-Fraser M."/>
            <person name="Fujiyama A."/>
            <person name="Holland L.Z."/>
            <person name="Holland P.W.H."/>
            <person name="Satoh N."/>
            <person name="Rokhsar D.S."/>
        </authorList>
    </citation>
    <scope>NUCLEOTIDE SEQUENCE [LARGE SCALE GENOMIC DNA]</scope>
    <source>
        <strain evidence="9">S238N-H82</strain>
        <tissue evidence="9">Testes</tissue>
    </source>
</reference>
<keyword evidence="5" id="KW-0418">Kinase</keyword>
<proteinExistence type="predicted"/>
<dbReference type="InterPro" id="IPR000719">
    <property type="entry name" value="Prot_kinase_dom"/>
</dbReference>
<evidence type="ECO:0000256" key="5">
    <source>
        <dbReference type="ARBA" id="ARBA00022777"/>
    </source>
</evidence>
<keyword evidence="1" id="KW-0723">Serine/threonine-protein kinase</keyword>
<dbReference type="InterPro" id="IPR017892">
    <property type="entry name" value="Pkinase_C"/>
</dbReference>
<dbReference type="PROSITE" id="PS00108">
    <property type="entry name" value="PROTEIN_KINASE_ST"/>
    <property type="match status" value="1"/>
</dbReference>
<dbReference type="GO" id="GO:0005524">
    <property type="term" value="F:ATP binding"/>
    <property type="evidence" value="ECO:0007669"/>
    <property type="project" value="UniProtKB-KW"/>
</dbReference>
<dbReference type="Pfam" id="PF00433">
    <property type="entry name" value="Pkinase_C"/>
    <property type="match status" value="1"/>
</dbReference>
<gene>
    <name evidence="9" type="ORF">BRAFLDRAFT_124391</name>
</gene>
<evidence type="ECO:0008006" key="10">
    <source>
        <dbReference type="Google" id="ProtNLM"/>
    </source>
</evidence>
<dbReference type="FunFam" id="1.10.510.10:FF:000065">
    <property type="entry name" value="Non-specific serine/threonine protein kinase"/>
    <property type="match status" value="1"/>
</dbReference>
<dbReference type="SUPFAM" id="SSF56112">
    <property type="entry name" value="Protein kinase-like (PK-like)"/>
    <property type="match status" value="1"/>
</dbReference>
<dbReference type="PROSITE" id="PS51285">
    <property type="entry name" value="AGC_KINASE_CTER"/>
    <property type="match status" value="1"/>
</dbReference>
<organism>
    <name type="scientific">Branchiostoma floridae</name>
    <name type="common">Florida lancelet</name>
    <name type="synonym">Amphioxus</name>
    <dbReference type="NCBI Taxonomy" id="7739"/>
    <lineage>
        <taxon>Eukaryota</taxon>
        <taxon>Metazoa</taxon>
        <taxon>Chordata</taxon>
        <taxon>Cephalochordata</taxon>
        <taxon>Leptocardii</taxon>
        <taxon>Amphioxiformes</taxon>
        <taxon>Branchiostomatidae</taxon>
        <taxon>Branchiostoma</taxon>
    </lineage>
</organism>
<dbReference type="CDD" id="cd05575">
    <property type="entry name" value="STKc_SGK"/>
    <property type="match status" value="1"/>
</dbReference>
<evidence type="ECO:0000256" key="6">
    <source>
        <dbReference type="ARBA" id="ARBA00022840"/>
    </source>
</evidence>
<dbReference type="PANTHER" id="PTHR24351">
    <property type="entry name" value="RIBOSOMAL PROTEIN S6 KINASE"/>
    <property type="match status" value="1"/>
</dbReference>
<dbReference type="GO" id="GO:0004674">
    <property type="term" value="F:protein serine/threonine kinase activity"/>
    <property type="evidence" value="ECO:0007669"/>
    <property type="project" value="UniProtKB-KW"/>
</dbReference>
<accession>C3Y291</accession>
<dbReference type="FunCoup" id="C3Y291">
    <property type="interactions" value="79"/>
</dbReference>
<dbReference type="InterPro" id="IPR000961">
    <property type="entry name" value="AGC-kinase_C"/>
</dbReference>
<keyword evidence="6" id="KW-0067">ATP-binding</keyword>
<protein>
    <recommendedName>
        <fullName evidence="10">Protein kinase domain-containing protein</fullName>
    </recommendedName>
</protein>
<name>C3Y291_BRAFL</name>
<evidence type="ECO:0000256" key="2">
    <source>
        <dbReference type="ARBA" id="ARBA00022553"/>
    </source>
</evidence>
<feature type="domain" description="AGC-kinase C-terminal" evidence="8">
    <location>
        <begin position="222"/>
        <end position="296"/>
    </location>
</feature>
<dbReference type="STRING" id="7739.C3Y291"/>
<dbReference type="eggNOG" id="KOG0598">
    <property type="taxonomic scope" value="Eukaryota"/>
</dbReference>
<dbReference type="InterPro" id="IPR011009">
    <property type="entry name" value="Kinase-like_dom_sf"/>
</dbReference>
<dbReference type="SMART" id="SM00133">
    <property type="entry name" value="S_TK_X"/>
    <property type="match status" value="1"/>
</dbReference>
<sequence>MALRAKHIMAERNVLLKNLKHPFLVGLHYSFQTPDKLYFVLDYVNGGELFFHLQRERYFPEPRARFYAAEIASALGYLHSLNIIYRDLKPENILLDSQGHVVLTDFGLCKEGIEASATTSTFCGTPEYLAPEVLRKQAYDRSVDWWCLGAVLYEMLYGLPPFYSRDTAEMYENILYKPLKLRTNISPAARHILEGLLQKEKEDRLGTGDKDFEEVKTHEFFSSLNWQDLLERRIPPPYNPEVSGQLDLKHFDPEFVREPVPGSVGKSTGVISASVQEADAAFMGFSYAPPAEDAFE</sequence>
<dbReference type="PROSITE" id="PS50011">
    <property type="entry name" value="PROTEIN_KINASE_DOM"/>
    <property type="match status" value="1"/>
</dbReference>
<dbReference type="InterPro" id="IPR008271">
    <property type="entry name" value="Ser/Thr_kinase_AS"/>
</dbReference>
<dbReference type="Gene3D" id="1.10.510.10">
    <property type="entry name" value="Transferase(Phosphotransferase) domain 1"/>
    <property type="match status" value="1"/>
</dbReference>